<keyword evidence="1" id="KW-0472">Membrane</keyword>
<keyword evidence="3" id="KW-1185">Reference proteome</keyword>
<name>A0ABY3AKU6_PAEPP</name>
<proteinExistence type="predicted"/>
<gene>
    <name evidence="2" type="ORF">C7Y44_21955</name>
</gene>
<evidence type="ECO:0000313" key="3">
    <source>
        <dbReference type="Proteomes" id="UP000316208"/>
    </source>
</evidence>
<accession>A0ABY3AKU6</accession>
<keyword evidence="1" id="KW-0812">Transmembrane</keyword>
<feature type="transmembrane region" description="Helical" evidence="1">
    <location>
        <begin position="25"/>
        <end position="47"/>
    </location>
</feature>
<sequence>MAYKGGRLSSGREVMPVSVYEALSVMLQFGLWILALITLIITLLIYLNKQK</sequence>
<evidence type="ECO:0000313" key="2">
    <source>
        <dbReference type="EMBL" id="TQR42694.1"/>
    </source>
</evidence>
<dbReference type="Proteomes" id="UP000316208">
    <property type="component" value="Unassembled WGS sequence"/>
</dbReference>
<dbReference type="EMBL" id="SADY01000007">
    <property type="protein sequence ID" value="TQR42694.1"/>
    <property type="molecule type" value="Genomic_DNA"/>
</dbReference>
<dbReference type="Pfam" id="PF16935">
    <property type="entry name" value="Hol_Tox"/>
    <property type="match status" value="1"/>
</dbReference>
<dbReference type="InterPro" id="IPR031616">
    <property type="entry name" value="BsrE-like"/>
</dbReference>
<protein>
    <submittedName>
        <fullName evidence="2">Holin-like toxin</fullName>
    </submittedName>
</protein>
<evidence type="ECO:0000256" key="1">
    <source>
        <dbReference type="SAM" id="Phobius"/>
    </source>
</evidence>
<comment type="caution">
    <text evidence="2">The sequence shown here is derived from an EMBL/GenBank/DDBJ whole genome shotgun (WGS) entry which is preliminary data.</text>
</comment>
<organism evidence="2 3">
    <name type="scientific">Paenibacillus popilliae</name>
    <name type="common">Bacillus popilliae</name>
    <dbReference type="NCBI Taxonomy" id="78057"/>
    <lineage>
        <taxon>Bacteria</taxon>
        <taxon>Bacillati</taxon>
        <taxon>Bacillota</taxon>
        <taxon>Bacilli</taxon>
        <taxon>Bacillales</taxon>
        <taxon>Paenibacillaceae</taxon>
        <taxon>Paenibacillus</taxon>
    </lineage>
</organism>
<keyword evidence="1" id="KW-1133">Transmembrane helix</keyword>
<reference evidence="2 3" key="1">
    <citation type="submission" date="2018-03" db="EMBL/GenBank/DDBJ databases">
        <title>Aerobic endospore-forming bacteria genome sequencing and assembly.</title>
        <authorList>
            <person name="Cavalcante D.A."/>
            <person name="Driks A."/>
            <person name="Putonti C."/>
            <person name="De-Souza M.T."/>
        </authorList>
    </citation>
    <scope>NUCLEOTIDE SEQUENCE [LARGE SCALE GENOMIC DNA]</scope>
    <source>
        <strain evidence="2 3">SDF0028</strain>
    </source>
</reference>